<evidence type="ECO:0000313" key="2">
    <source>
        <dbReference type="EnsemblPlants" id="KQL11680"/>
    </source>
</evidence>
<dbReference type="OMA" id="PGRSPEH"/>
<organism evidence="2 3">
    <name type="scientific">Setaria italica</name>
    <name type="common">Foxtail millet</name>
    <name type="synonym">Panicum italicum</name>
    <dbReference type="NCBI Taxonomy" id="4555"/>
    <lineage>
        <taxon>Eukaryota</taxon>
        <taxon>Viridiplantae</taxon>
        <taxon>Streptophyta</taxon>
        <taxon>Embryophyta</taxon>
        <taxon>Tracheophyta</taxon>
        <taxon>Spermatophyta</taxon>
        <taxon>Magnoliopsida</taxon>
        <taxon>Liliopsida</taxon>
        <taxon>Poales</taxon>
        <taxon>Poaceae</taxon>
        <taxon>PACMAD clade</taxon>
        <taxon>Panicoideae</taxon>
        <taxon>Panicodae</taxon>
        <taxon>Paniceae</taxon>
        <taxon>Cenchrinae</taxon>
        <taxon>Setaria</taxon>
    </lineage>
</organism>
<dbReference type="AlphaFoldDB" id="K3XZN5"/>
<dbReference type="eggNOG" id="ENOG502R5P4">
    <property type="taxonomic scope" value="Eukaryota"/>
</dbReference>
<proteinExistence type="predicted"/>
<dbReference type="EnsemblPlants" id="KQL11680">
    <property type="protein sequence ID" value="KQL11680"/>
    <property type="gene ID" value="SETIT_007396mg"/>
</dbReference>
<dbReference type="HOGENOM" id="CLU_1638280_0_0_1"/>
<feature type="compositionally biased region" description="Basic and acidic residues" evidence="1">
    <location>
        <begin position="1"/>
        <end position="13"/>
    </location>
</feature>
<feature type="region of interest" description="Disordered" evidence="1">
    <location>
        <begin position="67"/>
        <end position="91"/>
    </location>
</feature>
<dbReference type="InParanoid" id="K3XZN5"/>
<reference evidence="3" key="1">
    <citation type="journal article" date="2012" name="Nat. Biotechnol.">
        <title>Reference genome sequence of the model plant Setaria.</title>
        <authorList>
            <person name="Bennetzen J.L."/>
            <person name="Schmutz J."/>
            <person name="Wang H."/>
            <person name="Percifield R."/>
            <person name="Hawkins J."/>
            <person name="Pontaroli A.C."/>
            <person name="Estep M."/>
            <person name="Feng L."/>
            <person name="Vaughn J.N."/>
            <person name="Grimwood J."/>
            <person name="Jenkins J."/>
            <person name="Barry K."/>
            <person name="Lindquist E."/>
            <person name="Hellsten U."/>
            <person name="Deshpande S."/>
            <person name="Wang X."/>
            <person name="Wu X."/>
            <person name="Mitros T."/>
            <person name="Triplett J."/>
            <person name="Yang X."/>
            <person name="Ye C.Y."/>
            <person name="Mauro-Herrera M."/>
            <person name="Wang L."/>
            <person name="Li P."/>
            <person name="Sharma M."/>
            <person name="Sharma R."/>
            <person name="Ronald P.C."/>
            <person name="Panaud O."/>
            <person name="Kellogg E.A."/>
            <person name="Brutnell T.P."/>
            <person name="Doust A.N."/>
            <person name="Tuskan G.A."/>
            <person name="Rokhsar D."/>
            <person name="Devos K.M."/>
        </authorList>
    </citation>
    <scope>NUCLEOTIDE SEQUENCE [LARGE SCALE GENOMIC DNA]</scope>
    <source>
        <strain evidence="3">cv. Yugu1</strain>
    </source>
</reference>
<feature type="region of interest" description="Disordered" evidence="1">
    <location>
        <begin position="1"/>
        <end position="23"/>
    </location>
</feature>
<protein>
    <submittedName>
        <fullName evidence="2">Uncharacterized protein</fullName>
    </submittedName>
</protein>
<dbReference type="EMBL" id="AGNK02002643">
    <property type="status" value="NOT_ANNOTATED_CDS"/>
    <property type="molecule type" value="Genomic_DNA"/>
</dbReference>
<evidence type="ECO:0000256" key="1">
    <source>
        <dbReference type="SAM" id="MobiDB-lite"/>
    </source>
</evidence>
<sequence length="162" mass="16756">MVLKSIKDERGRDSGGAANLPSNVVPRLHHNIHLGHHLGHPPQHVAGGAPELARPADDRELRLVVVDPDAAGDDEGAAAARPVGERDGDGGHEDLLVLGGQHVGALRPADGAGVDAGAIGDEVVDGHRVAEVRALQGLVRRPGVPDEVDGRLLRAADDVVHV</sequence>
<dbReference type="FunCoup" id="K3XZN5">
    <property type="interactions" value="5"/>
</dbReference>
<dbReference type="Gramene" id="KQL11680">
    <property type="protein sequence ID" value="KQL11680"/>
    <property type="gene ID" value="SETIT_007396mg"/>
</dbReference>
<keyword evidence="3" id="KW-1185">Reference proteome</keyword>
<accession>K3XZN5</accession>
<name>K3XZN5_SETIT</name>
<evidence type="ECO:0000313" key="3">
    <source>
        <dbReference type="Proteomes" id="UP000004995"/>
    </source>
</evidence>
<dbReference type="Proteomes" id="UP000004995">
    <property type="component" value="Unassembled WGS sequence"/>
</dbReference>
<reference evidence="2" key="2">
    <citation type="submission" date="2018-08" db="UniProtKB">
        <authorList>
            <consortium name="EnsemblPlants"/>
        </authorList>
    </citation>
    <scope>IDENTIFICATION</scope>
    <source>
        <strain evidence="2">Yugu1</strain>
    </source>
</reference>